<keyword evidence="1" id="KW-1133">Transmembrane helix</keyword>
<keyword evidence="1" id="KW-0472">Membrane</keyword>
<dbReference type="AlphaFoldDB" id="A0ABD3MX09"/>
<dbReference type="Proteomes" id="UP001530400">
    <property type="component" value="Unassembled WGS sequence"/>
</dbReference>
<organism evidence="2 3">
    <name type="scientific">Cyclotella atomus</name>
    <dbReference type="NCBI Taxonomy" id="382360"/>
    <lineage>
        <taxon>Eukaryota</taxon>
        <taxon>Sar</taxon>
        <taxon>Stramenopiles</taxon>
        <taxon>Ochrophyta</taxon>
        <taxon>Bacillariophyta</taxon>
        <taxon>Coscinodiscophyceae</taxon>
        <taxon>Thalassiosirophycidae</taxon>
        <taxon>Stephanodiscales</taxon>
        <taxon>Stephanodiscaceae</taxon>
        <taxon>Cyclotella</taxon>
    </lineage>
</organism>
<evidence type="ECO:0000256" key="1">
    <source>
        <dbReference type="SAM" id="Phobius"/>
    </source>
</evidence>
<gene>
    <name evidence="2" type="ORF">ACHAWO_008613</name>
</gene>
<accession>A0ABD3MX09</accession>
<evidence type="ECO:0000313" key="2">
    <source>
        <dbReference type="EMBL" id="KAL3768484.1"/>
    </source>
</evidence>
<dbReference type="EMBL" id="JALLPJ020001346">
    <property type="protein sequence ID" value="KAL3768484.1"/>
    <property type="molecule type" value="Genomic_DNA"/>
</dbReference>
<keyword evidence="1" id="KW-0812">Transmembrane</keyword>
<feature type="transmembrane region" description="Helical" evidence="1">
    <location>
        <begin position="235"/>
        <end position="253"/>
    </location>
</feature>
<keyword evidence="3" id="KW-1185">Reference proteome</keyword>
<reference evidence="2 3" key="1">
    <citation type="submission" date="2024-10" db="EMBL/GenBank/DDBJ databases">
        <title>Updated reference genomes for cyclostephanoid diatoms.</title>
        <authorList>
            <person name="Roberts W.R."/>
            <person name="Alverson A.J."/>
        </authorList>
    </citation>
    <scope>NUCLEOTIDE SEQUENCE [LARGE SCALE GENOMIC DNA]</scope>
    <source>
        <strain evidence="2 3">AJA010-31</strain>
    </source>
</reference>
<evidence type="ECO:0000313" key="3">
    <source>
        <dbReference type="Proteomes" id="UP001530400"/>
    </source>
</evidence>
<protein>
    <submittedName>
        <fullName evidence="2">Uncharacterized protein</fullName>
    </submittedName>
</protein>
<feature type="transmembrane region" description="Helical" evidence="1">
    <location>
        <begin position="76"/>
        <end position="100"/>
    </location>
</feature>
<comment type="caution">
    <text evidence="2">The sequence shown here is derived from an EMBL/GenBank/DDBJ whole genome shotgun (WGS) entry which is preliminary data.</text>
</comment>
<feature type="transmembrane region" description="Helical" evidence="1">
    <location>
        <begin position="43"/>
        <end position="64"/>
    </location>
</feature>
<name>A0ABD3MX09_9STRA</name>
<sequence length="290" mass="31755">MNLLADLVTMSFPHATEAVCLAMAIQGSLAVRNGPNKNRTMHWFHAFVKSTLTAYAGATFTNIFMGRPTAMLANDIFFGACLLGYALVNCTPFNVGYMVLNSPPGELVITVLSQVFRVGGIVGFSDAAFTMFRDSPSPYYDVPVFGPILFPSVLGNMGGFFFGGLDGYLEKGMPWLFQQGISCSTFYHFYAHDTTGIIGTTLRSILKPTIAIPFMKLMGATDDEQINDDTQFAKVAVGVFMVLMAVLRMPMVLGVKFSPFEVVGDAVLMPWKKSKKKVDVKPKKSKKKTQ</sequence>
<feature type="transmembrane region" description="Helical" evidence="1">
    <location>
        <begin position="144"/>
        <end position="165"/>
    </location>
</feature>
<proteinExistence type="predicted"/>